<dbReference type="PRINTS" id="PR00463">
    <property type="entry name" value="EP450I"/>
</dbReference>
<feature type="binding site" description="axial binding residue" evidence="9">
    <location>
        <position position="462"/>
    </location>
    <ligand>
        <name>heme</name>
        <dbReference type="ChEBI" id="CHEBI:30413"/>
    </ligand>
    <ligandPart>
        <name>Fe</name>
        <dbReference type="ChEBI" id="CHEBI:18248"/>
    </ligandPart>
</feature>
<comment type="similarity">
    <text evidence="3 10">Belongs to the cytochrome P450 family.</text>
</comment>
<dbReference type="GO" id="GO:0005506">
    <property type="term" value="F:iron ion binding"/>
    <property type="evidence" value="ECO:0007669"/>
    <property type="project" value="InterPro"/>
</dbReference>
<organism evidence="12 13">
    <name type="scientific">Lactarius akahatsu</name>
    <dbReference type="NCBI Taxonomy" id="416441"/>
    <lineage>
        <taxon>Eukaryota</taxon>
        <taxon>Fungi</taxon>
        <taxon>Dikarya</taxon>
        <taxon>Basidiomycota</taxon>
        <taxon>Agaricomycotina</taxon>
        <taxon>Agaricomycetes</taxon>
        <taxon>Russulales</taxon>
        <taxon>Russulaceae</taxon>
        <taxon>Lactarius</taxon>
    </lineage>
</organism>
<comment type="caution">
    <text evidence="12">The sequence shown here is derived from an EMBL/GenBank/DDBJ whole genome shotgun (WGS) entry which is preliminary data.</text>
</comment>
<dbReference type="InterPro" id="IPR036396">
    <property type="entry name" value="Cyt_P450_sf"/>
</dbReference>
<evidence type="ECO:0000256" key="11">
    <source>
        <dbReference type="SAM" id="Phobius"/>
    </source>
</evidence>
<protein>
    <submittedName>
        <fullName evidence="12">Cytochrome P450</fullName>
    </submittedName>
</protein>
<keyword evidence="11" id="KW-0472">Membrane</keyword>
<evidence type="ECO:0000256" key="1">
    <source>
        <dbReference type="ARBA" id="ARBA00001971"/>
    </source>
</evidence>
<keyword evidence="8 10" id="KW-0503">Monooxygenase</keyword>
<comment type="pathway">
    <text evidence="2">Secondary metabolite biosynthesis.</text>
</comment>
<evidence type="ECO:0000256" key="9">
    <source>
        <dbReference type="PIRSR" id="PIRSR602401-1"/>
    </source>
</evidence>
<evidence type="ECO:0000256" key="5">
    <source>
        <dbReference type="ARBA" id="ARBA00022723"/>
    </source>
</evidence>
<feature type="transmembrane region" description="Helical" evidence="11">
    <location>
        <begin position="20"/>
        <end position="39"/>
    </location>
</feature>
<accession>A0AAD4QAY3</accession>
<dbReference type="InterPro" id="IPR050364">
    <property type="entry name" value="Cytochrome_P450_fung"/>
</dbReference>
<dbReference type="PRINTS" id="PR00385">
    <property type="entry name" value="P450"/>
</dbReference>
<keyword evidence="6 10" id="KW-0560">Oxidoreductase</keyword>
<dbReference type="PANTHER" id="PTHR46300:SF7">
    <property type="entry name" value="P450, PUTATIVE (EUROFUNG)-RELATED"/>
    <property type="match status" value="1"/>
</dbReference>
<dbReference type="EMBL" id="JAKELL010000062">
    <property type="protein sequence ID" value="KAH8985561.1"/>
    <property type="molecule type" value="Genomic_DNA"/>
</dbReference>
<sequence length="535" mass="60429">MAIQPPEVTGFTWILGGSSHPTTLLAVFLLLVGTLWLIARLAQGSFRKLPPGPRGLPLIGDILHIADQEWLASPQRRDDYGEMTYISALGKGMLIINSQRVAVELLERRSTIYSDRPHYISMGDYLTKNLTLTLTPYGDLLRRFRRVAVEGFSKPAAQHFHPIQNREAIMLALALMKSPRNLEKHLHRHASSIMLSVNYHLPPVESEEDPNVVGVETHVRRLFHEMNPGTRLVEMLPWLRYIPSRFAKWKRDAQYWFIQDSLMYQRLLGKVIDDLANGVDRPSFGATIIKTQSKHGLSELEQAWLVGDMLRHVIVAPRVGKQRLLHCSGGFSPCSSYPNVQARAHAELDEVVGRARPPSFADIPFLPYIRAMVEETLRWSPIAPFGVPHASTVDDWYEGMFIPKGTITLQNVRVLNFDPEVFGSNVVEFDPSRYLDEKGQVKTLTEGREEGHMSFGFGRRVCPGRHVAEATLAIDFATLLWGMRFERPEGPQDELDVRTLVQSGLTARPVPFECKAVPRFAEAEALLNEGLILHE</sequence>
<evidence type="ECO:0000256" key="10">
    <source>
        <dbReference type="RuleBase" id="RU000461"/>
    </source>
</evidence>
<dbReference type="Gene3D" id="1.10.630.10">
    <property type="entry name" value="Cytochrome P450"/>
    <property type="match status" value="1"/>
</dbReference>
<gene>
    <name evidence="12" type="ORF">EDB92DRAFT_1355719</name>
</gene>
<dbReference type="PROSITE" id="PS00086">
    <property type="entry name" value="CYTOCHROME_P450"/>
    <property type="match status" value="1"/>
</dbReference>
<reference evidence="12" key="1">
    <citation type="submission" date="2022-01" db="EMBL/GenBank/DDBJ databases">
        <title>Comparative genomics reveals a dynamic genome evolution in the ectomycorrhizal milk-cap (Lactarius) mushrooms.</title>
        <authorList>
            <consortium name="DOE Joint Genome Institute"/>
            <person name="Lebreton A."/>
            <person name="Tang N."/>
            <person name="Kuo A."/>
            <person name="LaButti K."/>
            <person name="Drula E."/>
            <person name="Barry K."/>
            <person name="Clum A."/>
            <person name="Lipzen A."/>
            <person name="Mousain D."/>
            <person name="Ng V."/>
            <person name="Wang R."/>
            <person name="Wang X."/>
            <person name="Dai Y."/>
            <person name="Henrissat B."/>
            <person name="Grigoriev I.V."/>
            <person name="Guerin-Laguette A."/>
            <person name="Yu F."/>
            <person name="Martin F.M."/>
        </authorList>
    </citation>
    <scope>NUCLEOTIDE SEQUENCE</scope>
    <source>
        <strain evidence="12">QP</strain>
    </source>
</reference>
<keyword evidence="4 9" id="KW-0349">Heme</keyword>
<evidence type="ECO:0000256" key="6">
    <source>
        <dbReference type="ARBA" id="ARBA00023002"/>
    </source>
</evidence>
<dbReference type="SUPFAM" id="SSF48264">
    <property type="entry name" value="Cytochrome P450"/>
    <property type="match status" value="1"/>
</dbReference>
<dbReference type="AlphaFoldDB" id="A0AAD4QAY3"/>
<evidence type="ECO:0000313" key="12">
    <source>
        <dbReference type="EMBL" id="KAH8985561.1"/>
    </source>
</evidence>
<keyword evidence="11" id="KW-0812">Transmembrane</keyword>
<dbReference type="Proteomes" id="UP001201163">
    <property type="component" value="Unassembled WGS sequence"/>
</dbReference>
<proteinExistence type="inferred from homology"/>
<keyword evidence="7 9" id="KW-0408">Iron</keyword>
<keyword evidence="13" id="KW-1185">Reference proteome</keyword>
<evidence type="ECO:0000256" key="7">
    <source>
        <dbReference type="ARBA" id="ARBA00023004"/>
    </source>
</evidence>
<dbReference type="GO" id="GO:0016705">
    <property type="term" value="F:oxidoreductase activity, acting on paired donors, with incorporation or reduction of molecular oxygen"/>
    <property type="evidence" value="ECO:0007669"/>
    <property type="project" value="InterPro"/>
</dbReference>
<dbReference type="GO" id="GO:0004497">
    <property type="term" value="F:monooxygenase activity"/>
    <property type="evidence" value="ECO:0007669"/>
    <property type="project" value="UniProtKB-KW"/>
</dbReference>
<keyword evidence="5 9" id="KW-0479">Metal-binding</keyword>
<dbReference type="InterPro" id="IPR001128">
    <property type="entry name" value="Cyt_P450"/>
</dbReference>
<dbReference type="GO" id="GO:0020037">
    <property type="term" value="F:heme binding"/>
    <property type="evidence" value="ECO:0007669"/>
    <property type="project" value="InterPro"/>
</dbReference>
<evidence type="ECO:0000256" key="4">
    <source>
        <dbReference type="ARBA" id="ARBA00022617"/>
    </source>
</evidence>
<keyword evidence="11" id="KW-1133">Transmembrane helix</keyword>
<comment type="cofactor">
    <cofactor evidence="1 9">
        <name>heme</name>
        <dbReference type="ChEBI" id="CHEBI:30413"/>
    </cofactor>
</comment>
<evidence type="ECO:0000256" key="2">
    <source>
        <dbReference type="ARBA" id="ARBA00005179"/>
    </source>
</evidence>
<evidence type="ECO:0000313" key="13">
    <source>
        <dbReference type="Proteomes" id="UP001201163"/>
    </source>
</evidence>
<evidence type="ECO:0000256" key="3">
    <source>
        <dbReference type="ARBA" id="ARBA00010617"/>
    </source>
</evidence>
<dbReference type="InterPro" id="IPR017972">
    <property type="entry name" value="Cyt_P450_CS"/>
</dbReference>
<evidence type="ECO:0000256" key="8">
    <source>
        <dbReference type="ARBA" id="ARBA00023033"/>
    </source>
</evidence>
<name>A0AAD4QAY3_9AGAM</name>
<dbReference type="InterPro" id="IPR002401">
    <property type="entry name" value="Cyt_P450_E_grp-I"/>
</dbReference>
<dbReference type="Pfam" id="PF00067">
    <property type="entry name" value="p450"/>
    <property type="match status" value="2"/>
</dbReference>
<dbReference type="PANTHER" id="PTHR46300">
    <property type="entry name" value="P450, PUTATIVE (EUROFUNG)-RELATED-RELATED"/>
    <property type="match status" value="1"/>
</dbReference>